<dbReference type="PANTHER" id="PTHR39337:SF1">
    <property type="entry name" value="BLR5642 PROTEIN"/>
    <property type="match status" value="1"/>
</dbReference>
<proteinExistence type="predicted"/>
<evidence type="ECO:0008006" key="2">
    <source>
        <dbReference type="Google" id="ProtNLM"/>
    </source>
</evidence>
<evidence type="ECO:0000313" key="1">
    <source>
        <dbReference type="EMBL" id="GAH02495.1"/>
    </source>
</evidence>
<name>X1D2P2_9ZZZZ</name>
<dbReference type="PANTHER" id="PTHR39337">
    <property type="entry name" value="BLR5642 PROTEIN"/>
    <property type="match status" value="1"/>
</dbReference>
<accession>X1D2P2</accession>
<dbReference type="PIRSF" id="PIRSF024492">
    <property type="entry name" value="UCP024492"/>
    <property type="match status" value="1"/>
</dbReference>
<reference evidence="1" key="1">
    <citation type="journal article" date="2014" name="Front. Microbiol.">
        <title>High frequency of phylogenetically diverse reductive dehalogenase-homologous genes in deep subseafloor sedimentary metagenomes.</title>
        <authorList>
            <person name="Kawai M."/>
            <person name="Futagami T."/>
            <person name="Toyoda A."/>
            <person name="Takaki Y."/>
            <person name="Nishi S."/>
            <person name="Hori S."/>
            <person name="Arai W."/>
            <person name="Tsubouchi T."/>
            <person name="Morono Y."/>
            <person name="Uchiyama I."/>
            <person name="Ito T."/>
            <person name="Fujiyama A."/>
            <person name="Inagaki F."/>
            <person name="Takami H."/>
        </authorList>
    </citation>
    <scope>NUCLEOTIDE SEQUENCE</scope>
    <source>
        <strain evidence="1">Expedition CK06-06</strain>
    </source>
</reference>
<sequence>MPRHLFTVGYEGTTIDTFIANLLTNNVDCILDVRALPLSRKPGFSKSELARRLNCAKILYVHLADLGSPKPIRQKLKSTHDYSTFFKKMDAYLANKKDAIETAYEYVMNNTCCLMCFERLPAKCHRKLVAKKIKTKEGNGLQIMHI</sequence>
<dbReference type="InterPro" id="IPR014519">
    <property type="entry name" value="UCP024492"/>
</dbReference>
<comment type="caution">
    <text evidence="1">The sequence shown here is derived from an EMBL/GenBank/DDBJ whole genome shotgun (WGS) entry which is preliminary data.</text>
</comment>
<dbReference type="InterPro" id="IPR007438">
    <property type="entry name" value="DUF488"/>
</dbReference>
<gene>
    <name evidence="1" type="ORF">S01H4_49816</name>
</gene>
<organism evidence="1">
    <name type="scientific">marine sediment metagenome</name>
    <dbReference type="NCBI Taxonomy" id="412755"/>
    <lineage>
        <taxon>unclassified sequences</taxon>
        <taxon>metagenomes</taxon>
        <taxon>ecological metagenomes</taxon>
    </lineage>
</organism>
<dbReference type="AlphaFoldDB" id="X1D2P2"/>
<dbReference type="Pfam" id="PF04343">
    <property type="entry name" value="DUF488"/>
    <property type="match status" value="1"/>
</dbReference>
<dbReference type="EMBL" id="BART01028216">
    <property type="protein sequence ID" value="GAH02495.1"/>
    <property type="molecule type" value="Genomic_DNA"/>
</dbReference>
<protein>
    <recommendedName>
        <fullName evidence="2">DUF488 domain-containing protein</fullName>
    </recommendedName>
</protein>